<dbReference type="PANTHER" id="PTHR37464:SF1">
    <property type="entry name" value="BLL2463 PROTEIN"/>
    <property type="match status" value="1"/>
</dbReference>
<organism evidence="3 4">
    <name type="scientific">Candidatus Defluviibacterium haderslevense</name>
    <dbReference type="NCBI Taxonomy" id="2981993"/>
    <lineage>
        <taxon>Bacteria</taxon>
        <taxon>Pseudomonadati</taxon>
        <taxon>Bacteroidota</taxon>
        <taxon>Saprospiria</taxon>
        <taxon>Saprospirales</taxon>
        <taxon>Saprospiraceae</taxon>
        <taxon>Candidatus Defluviibacterium</taxon>
    </lineage>
</organism>
<evidence type="ECO:0000313" key="4">
    <source>
        <dbReference type="Proteomes" id="UP000808349"/>
    </source>
</evidence>
<keyword evidence="1" id="KW-1133">Transmembrane helix</keyword>
<dbReference type="InterPro" id="IPR024163">
    <property type="entry name" value="Aerotolerance_reg_N"/>
</dbReference>
<gene>
    <name evidence="3" type="ORF">IPO85_03435</name>
</gene>
<evidence type="ECO:0000259" key="2">
    <source>
        <dbReference type="Pfam" id="PF07584"/>
    </source>
</evidence>
<keyword evidence="1" id="KW-0812">Transmembrane</keyword>
<reference evidence="3 4" key="1">
    <citation type="submission" date="2020-10" db="EMBL/GenBank/DDBJ databases">
        <title>Connecting structure to function with the recovery of over 1000 high-quality activated sludge metagenome-assembled genomes encoding full-length rRNA genes using long-read sequencing.</title>
        <authorList>
            <person name="Singleton C.M."/>
            <person name="Petriglieri F."/>
            <person name="Kristensen J.M."/>
            <person name="Kirkegaard R.H."/>
            <person name="Michaelsen T.Y."/>
            <person name="Andersen M.H."/>
            <person name="Karst S.M."/>
            <person name="Dueholm M.S."/>
            <person name="Nielsen P.H."/>
            <person name="Albertsen M."/>
        </authorList>
    </citation>
    <scope>NUCLEOTIDE SEQUENCE [LARGE SCALE GENOMIC DNA]</scope>
    <source>
        <strain evidence="3">Ribe_18-Q3-R11-54_BAT3C.373</strain>
    </source>
</reference>
<dbReference type="InterPro" id="IPR011933">
    <property type="entry name" value="Double_TM_dom"/>
</dbReference>
<sequence length="676" mass="77396">MQFLFPGILWGLFLLIIPIIIHLFYFRRYKQVYFTNVHFLKELVEETASRNKLKNFLILLCRLLAIGLLVFAFSQPFFKTNNQETKTNKAVSIYIDNSWSMNAKSDEGILFAKSKKTATEIVQAYSEYDKFQVISNELSGRNLRFLSKDDAFTAIENINLGPKVSPLSTIIRKQQQSLNNLNNLDHEIYVISDFQKKIMDLKPSDIDSTFSINFIPIQNISENNATIDTAYFSSPVIIPNQVNSLIVKLSNYGSTDLDNLSLRYELNGQDIPLSNLSIRAGKTILDTIKINIQTSGWQNLILKIKDFPIQFDDTYYLSFKVDEEINVLVIHDQQESNELLLAINSLPFFKTTSLDIGNLNYSSLKNYRLIILSDIKNITSGLGSELNKAMSEGTNLLIFPASDLKDLDYQNLNTSLQFPNLISFSRLKKEVGTINLEEEIFQDVFSNPKANFKLPYTNGSYLIKGGHPHESILNYRDGTSYLSKYSYLQGVVYFCTSPINIEYNSLVKNAEILLPFLFKAAFSGIKKSNFNYTIGQNQVITWPIQKNIVLKDMTLKLSGPEEIIPSVQMAQNQLNIEVYDQINKSGIYELKNNELSLGFVAFNENRLESDLSIFSKSQLIDLLGDHIKLLDNDKINDFTSLIKESKEKHSYWWLLILGTLLFLFLESVLIRYWKTS</sequence>
<evidence type="ECO:0000313" key="3">
    <source>
        <dbReference type="EMBL" id="MBK9716568.1"/>
    </source>
</evidence>
<proteinExistence type="predicted"/>
<feature type="transmembrane region" description="Helical" evidence="1">
    <location>
        <begin position="651"/>
        <end position="673"/>
    </location>
</feature>
<feature type="transmembrane region" description="Helical" evidence="1">
    <location>
        <begin position="56"/>
        <end position="78"/>
    </location>
</feature>
<dbReference type="NCBIfam" id="TIGR02226">
    <property type="entry name" value="two_anch"/>
    <property type="match status" value="1"/>
</dbReference>
<feature type="transmembrane region" description="Helical" evidence="1">
    <location>
        <begin position="6"/>
        <end position="26"/>
    </location>
</feature>
<evidence type="ECO:0000256" key="1">
    <source>
        <dbReference type="SAM" id="Phobius"/>
    </source>
</evidence>
<keyword evidence="1" id="KW-0472">Membrane</keyword>
<dbReference type="AlphaFoldDB" id="A0A9D7S6H4"/>
<dbReference type="PANTHER" id="PTHR37464">
    <property type="entry name" value="BLL2463 PROTEIN"/>
    <property type="match status" value="1"/>
</dbReference>
<feature type="domain" description="Aerotolerance regulator N-terminal" evidence="2">
    <location>
        <begin position="1"/>
        <end position="76"/>
    </location>
</feature>
<dbReference type="EMBL" id="JADKFW010000004">
    <property type="protein sequence ID" value="MBK9716568.1"/>
    <property type="molecule type" value="Genomic_DNA"/>
</dbReference>
<dbReference type="Pfam" id="PF07584">
    <property type="entry name" value="BatA"/>
    <property type="match status" value="1"/>
</dbReference>
<comment type="caution">
    <text evidence="3">The sequence shown here is derived from an EMBL/GenBank/DDBJ whole genome shotgun (WGS) entry which is preliminary data.</text>
</comment>
<protein>
    <submittedName>
        <fullName evidence="3">BatA domain-containing protein</fullName>
    </submittedName>
</protein>
<accession>A0A9D7S6H4</accession>
<dbReference type="Proteomes" id="UP000808349">
    <property type="component" value="Unassembled WGS sequence"/>
</dbReference>
<name>A0A9D7S6H4_9BACT</name>